<dbReference type="EMBL" id="WWHY01000001">
    <property type="protein sequence ID" value="MYR31041.1"/>
    <property type="molecule type" value="Genomic_DNA"/>
</dbReference>
<evidence type="ECO:0000313" key="13">
    <source>
        <dbReference type="EMBL" id="MYR31041.1"/>
    </source>
</evidence>
<dbReference type="FunFam" id="1.10.10.10:FF:000214">
    <property type="entry name" value="Methylated-DNA--protein-cysteine methyltransferase"/>
    <property type="match status" value="1"/>
</dbReference>
<dbReference type="InterPro" id="IPR036217">
    <property type="entry name" value="MethylDNA_cys_MeTrfase_DNAb"/>
</dbReference>
<dbReference type="GO" id="GO:0003908">
    <property type="term" value="F:methylated-DNA-[protein]-cysteine S-methyltransferase activity"/>
    <property type="evidence" value="ECO:0007669"/>
    <property type="project" value="UniProtKB-UniRule"/>
</dbReference>
<dbReference type="InterPro" id="IPR036388">
    <property type="entry name" value="WH-like_DNA-bd_sf"/>
</dbReference>
<feature type="domain" description="Methylguanine DNA methyltransferase ribonuclease-like" evidence="12">
    <location>
        <begin position="50"/>
        <end position="126"/>
    </location>
</feature>
<keyword evidence="5 9" id="KW-0808">Transferase</keyword>
<dbReference type="GO" id="GO:0006307">
    <property type="term" value="P:DNA alkylation repair"/>
    <property type="evidence" value="ECO:0007669"/>
    <property type="project" value="UniProtKB-UniRule"/>
</dbReference>
<dbReference type="InterPro" id="IPR036631">
    <property type="entry name" value="MGMT_N_sf"/>
</dbReference>
<evidence type="ECO:0000259" key="11">
    <source>
        <dbReference type="Pfam" id="PF01035"/>
    </source>
</evidence>
<evidence type="ECO:0000256" key="1">
    <source>
        <dbReference type="ARBA" id="ARBA00001286"/>
    </source>
</evidence>
<evidence type="ECO:0000256" key="8">
    <source>
        <dbReference type="ARBA" id="ARBA00049348"/>
    </source>
</evidence>
<keyword evidence="6 9" id="KW-0227">DNA damage</keyword>
<evidence type="ECO:0000313" key="14">
    <source>
        <dbReference type="Proteomes" id="UP000467124"/>
    </source>
</evidence>
<name>A0A7K2IM35_9ACTN</name>
<feature type="active site" description="Nucleophile; methyl group acceptor" evidence="9">
    <location>
        <position position="182"/>
    </location>
</feature>
<feature type="domain" description="Methylated-DNA-[protein]-cysteine S-methyltransferase DNA binding" evidence="11">
    <location>
        <begin position="132"/>
        <end position="210"/>
    </location>
</feature>
<dbReference type="Gene3D" id="1.10.10.10">
    <property type="entry name" value="Winged helix-like DNA-binding domain superfamily/Winged helix DNA-binding domain"/>
    <property type="match status" value="1"/>
</dbReference>
<dbReference type="InterPro" id="IPR014048">
    <property type="entry name" value="MethylDNA_cys_MeTrfase_DNA-bd"/>
</dbReference>
<keyword evidence="7 9" id="KW-0234">DNA repair</keyword>
<feature type="region of interest" description="Disordered" evidence="10">
    <location>
        <begin position="1"/>
        <end position="20"/>
    </location>
</feature>
<dbReference type="SUPFAM" id="SSF46767">
    <property type="entry name" value="Methylated DNA-protein cysteine methyltransferase, C-terminal domain"/>
    <property type="match status" value="1"/>
</dbReference>
<proteinExistence type="inferred from homology"/>
<organism evidence="13 14">
    <name type="scientific">Nocardiopsis alba</name>
    <dbReference type="NCBI Taxonomy" id="53437"/>
    <lineage>
        <taxon>Bacteria</taxon>
        <taxon>Bacillati</taxon>
        <taxon>Actinomycetota</taxon>
        <taxon>Actinomycetes</taxon>
        <taxon>Streptosporangiales</taxon>
        <taxon>Nocardiopsidaceae</taxon>
        <taxon>Nocardiopsis</taxon>
    </lineage>
</organism>
<dbReference type="Gene3D" id="3.30.160.70">
    <property type="entry name" value="Methylated DNA-protein cysteine methyltransferase domain"/>
    <property type="match status" value="1"/>
</dbReference>
<dbReference type="InterPro" id="IPR023546">
    <property type="entry name" value="MGMT"/>
</dbReference>
<evidence type="ECO:0000256" key="2">
    <source>
        <dbReference type="ARBA" id="ARBA00008711"/>
    </source>
</evidence>
<gene>
    <name evidence="13" type="ORF">GTW20_01820</name>
</gene>
<dbReference type="HAMAP" id="MF_00772">
    <property type="entry name" value="OGT"/>
    <property type="match status" value="1"/>
</dbReference>
<dbReference type="GO" id="GO:0005737">
    <property type="term" value="C:cytoplasm"/>
    <property type="evidence" value="ECO:0007669"/>
    <property type="project" value="UniProtKB-SubCell"/>
</dbReference>
<dbReference type="GO" id="GO:0032259">
    <property type="term" value="P:methylation"/>
    <property type="evidence" value="ECO:0007669"/>
    <property type="project" value="UniProtKB-KW"/>
</dbReference>
<comment type="caution">
    <text evidence="13">The sequence shown here is derived from an EMBL/GenBank/DDBJ whole genome shotgun (WGS) entry which is preliminary data.</text>
</comment>
<comment type="similarity">
    <text evidence="2 9">Belongs to the MGMT family.</text>
</comment>
<sequence>MTGMTNDDGPRTTGTGADTRTLFPVADGDLARLRARLSGAAEDLGLLDVAYRTLDTPVGPLLLAATERGLVRVAFESEGFDAALETLAERVGPRVLEAPRRLDTVARELEEYFAGGRHVFDVPLDFALSSGFRREVQRRLPHIDYGRTRSYKQVAELVGNPRAVRAVGTACATNPLPVVVPCHRVLRTDGGLGGYIGGLDAKRTLLDLEAAA</sequence>
<dbReference type="SUPFAM" id="SSF53155">
    <property type="entry name" value="Methylated DNA-protein cysteine methyltransferase domain"/>
    <property type="match status" value="1"/>
</dbReference>
<evidence type="ECO:0000256" key="9">
    <source>
        <dbReference type="HAMAP-Rule" id="MF_00772"/>
    </source>
</evidence>
<dbReference type="EC" id="2.1.1.63" evidence="9"/>
<dbReference type="InterPro" id="IPR001497">
    <property type="entry name" value="MethylDNA_cys_MeTrfase_AS"/>
</dbReference>
<comment type="miscellaneous">
    <text evidence="9">This enzyme catalyzes only one turnover and therefore is not strictly catalytic. According to one definition, an enzyme is a biocatalyst that acts repeatedly and over many reaction cycles.</text>
</comment>
<evidence type="ECO:0000256" key="6">
    <source>
        <dbReference type="ARBA" id="ARBA00022763"/>
    </source>
</evidence>
<protein>
    <recommendedName>
        <fullName evidence="9">Methylated-DNA--protein-cysteine methyltransferase</fullName>
        <ecNumber evidence="9">2.1.1.63</ecNumber>
    </recommendedName>
    <alternativeName>
        <fullName evidence="9">6-O-methylguanine-DNA methyltransferase</fullName>
        <shortName evidence="9">MGMT</shortName>
    </alternativeName>
    <alternativeName>
        <fullName evidence="9">O-6-methylguanine-DNA-alkyltransferase</fullName>
    </alternativeName>
</protein>
<dbReference type="Pfam" id="PF02870">
    <property type="entry name" value="Methyltransf_1N"/>
    <property type="match status" value="1"/>
</dbReference>
<keyword evidence="4 9" id="KW-0489">Methyltransferase</keyword>
<comment type="catalytic activity">
    <reaction evidence="8 9">
        <text>a 6-O-methyl-2'-deoxyguanosine in DNA + L-cysteinyl-[protein] = S-methyl-L-cysteinyl-[protein] + a 2'-deoxyguanosine in DNA</text>
        <dbReference type="Rhea" id="RHEA:24000"/>
        <dbReference type="Rhea" id="RHEA-COMP:10131"/>
        <dbReference type="Rhea" id="RHEA-COMP:10132"/>
        <dbReference type="Rhea" id="RHEA-COMP:11367"/>
        <dbReference type="Rhea" id="RHEA-COMP:11368"/>
        <dbReference type="ChEBI" id="CHEBI:29950"/>
        <dbReference type="ChEBI" id="CHEBI:82612"/>
        <dbReference type="ChEBI" id="CHEBI:85445"/>
        <dbReference type="ChEBI" id="CHEBI:85448"/>
        <dbReference type="EC" id="2.1.1.63"/>
    </reaction>
</comment>
<reference evidence="13 14" key="1">
    <citation type="journal article" date="2019" name="Nat. Commun.">
        <title>The antimicrobial potential of Streptomyces from insect microbiomes.</title>
        <authorList>
            <person name="Chevrette M.G."/>
            <person name="Carlson C.M."/>
            <person name="Ortega H.E."/>
            <person name="Thomas C."/>
            <person name="Ananiev G.E."/>
            <person name="Barns K.J."/>
            <person name="Book A.J."/>
            <person name="Cagnazzo J."/>
            <person name="Carlos C."/>
            <person name="Flanigan W."/>
            <person name="Grubbs K.J."/>
            <person name="Horn H.A."/>
            <person name="Hoffmann F.M."/>
            <person name="Klassen J.L."/>
            <person name="Knack J.J."/>
            <person name="Lewin G.R."/>
            <person name="McDonald B.R."/>
            <person name="Muller L."/>
            <person name="Melo W.G.P."/>
            <person name="Pinto-Tomas A.A."/>
            <person name="Schmitz A."/>
            <person name="Wendt-Pienkowski E."/>
            <person name="Wildman S."/>
            <person name="Zhao M."/>
            <person name="Zhang F."/>
            <person name="Bugni T.S."/>
            <person name="Andes D.R."/>
            <person name="Pupo M.T."/>
            <person name="Currie C.R."/>
        </authorList>
    </citation>
    <scope>NUCLEOTIDE SEQUENCE [LARGE SCALE GENOMIC DNA]</scope>
    <source>
        <strain evidence="13 14">SID5840</strain>
    </source>
</reference>
<dbReference type="Pfam" id="PF01035">
    <property type="entry name" value="DNA_binding_1"/>
    <property type="match status" value="1"/>
</dbReference>
<comment type="catalytic activity">
    <reaction evidence="1 9">
        <text>a 4-O-methyl-thymidine in DNA + L-cysteinyl-[protein] = a thymidine in DNA + S-methyl-L-cysteinyl-[protein]</text>
        <dbReference type="Rhea" id="RHEA:53428"/>
        <dbReference type="Rhea" id="RHEA-COMP:10131"/>
        <dbReference type="Rhea" id="RHEA-COMP:10132"/>
        <dbReference type="Rhea" id="RHEA-COMP:13555"/>
        <dbReference type="Rhea" id="RHEA-COMP:13556"/>
        <dbReference type="ChEBI" id="CHEBI:29950"/>
        <dbReference type="ChEBI" id="CHEBI:82612"/>
        <dbReference type="ChEBI" id="CHEBI:137386"/>
        <dbReference type="ChEBI" id="CHEBI:137387"/>
        <dbReference type="EC" id="2.1.1.63"/>
    </reaction>
</comment>
<evidence type="ECO:0000256" key="3">
    <source>
        <dbReference type="ARBA" id="ARBA00022490"/>
    </source>
</evidence>
<evidence type="ECO:0000256" key="4">
    <source>
        <dbReference type="ARBA" id="ARBA00022603"/>
    </source>
</evidence>
<comment type="subcellular location">
    <subcellularLocation>
        <location evidence="9">Cytoplasm</location>
    </subcellularLocation>
</comment>
<evidence type="ECO:0000256" key="10">
    <source>
        <dbReference type="SAM" id="MobiDB-lite"/>
    </source>
</evidence>
<dbReference type="Proteomes" id="UP000467124">
    <property type="component" value="Unassembled WGS sequence"/>
</dbReference>
<dbReference type="PANTHER" id="PTHR10815:SF5">
    <property type="entry name" value="METHYLATED-DNA--PROTEIN-CYSTEINE METHYLTRANSFERASE"/>
    <property type="match status" value="1"/>
</dbReference>
<evidence type="ECO:0000259" key="12">
    <source>
        <dbReference type="Pfam" id="PF02870"/>
    </source>
</evidence>
<accession>A0A7K2IM35</accession>
<dbReference type="AlphaFoldDB" id="A0A7K2IM35"/>
<dbReference type="RefSeq" id="WP_161110109.1">
    <property type="nucleotide sequence ID" value="NZ_JBEYHW010000014.1"/>
</dbReference>
<dbReference type="InterPro" id="IPR008332">
    <property type="entry name" value="MethylG_MeTrfase_N"/>
</dbReference>
<dbReference type="PANTHER" id="PTHR10815">
    <property type="entry name" value="METHYLATED-DNA--PROTEIN-CYSTEINE METHYLTRANSFERASE"/>
    <property type="match status" value="1"/>
</dbReference>
<dbReference type="NCBIfam" id="TIGR00589">
    <property type="entry name" value="ogt"/>
    <property type="match status" value="1"/>
</dbReference>
<comment type="function">
    <text evidence="9">Involved in the cellular defense against the biological effects of O6-methylguanine (O6-MeG) and O4-methylthymine (O4-MeT) in DNA. Repairs the methylated nucleobase in DNA by stoichiometrically transferring the methyl group to a cysteine residue in the enzyme. This is a suicide reaction: the enzyme is irreversibly inactivated.</text>
</comment>
<dbReference type="PROSITE" id="PS00374">
    <property type="entry name" value="MGMT"/>
    <property type="match status" value="1"/>
</dbReference>
<evidence type="ECO:0000256" key="7">
    <source>
        <dbReference type="ARBA" id="ARBA00023204"/>
    </source>
</evidence>
<keyword evidence="3 9" id="KW-0963">Cytoplasm</keyword>
<dbReference type="CDD" id="cd06445">
    <property type="entry name" value="ATase"/>
    <property type="match status" value="1"/>
</dbReference>
<evidence type="ECO:0000256" key="5">
    <source>
        <dbReference type="ARBA" id="ARBA00022679"/>
    </source>
</evidence>